<feature type="domain" description="DUF6900" evidence="1">
    <location>
        <begin position="6"/>
        <end position="54"/>
    </location>
</feature>
<name>A0ABY5BBA6_BURGL</name>
<dbReference type="EMBL" id="CP099585">
    <property type="protein sequence ID" value="USS44280.1"/>
    <property type="molecule type" value="Genomic_DNA"/>
</dbReference>
<dbReference type="Proteomes" id="UP001056386">
    <property type="component" value="Plasmid unnamed2"/>
</dbReference>
<accession>A0ABY5BBA6</accession>
<protein>
    <recommendedName>
        <fullName evidence="1">DUF6900 domain-containing protein</fullName>
    </recommendedName>
</protein>
<proteinExistence type="predicted"/>
<evidence type="ECO:0000313" key="2">
    <source>
        <dbReference type="EMBL" id="USS44280.1"/>
    </source>
</evidence>
<keyword evidence="3" id="KW-1185">Reference proteome</keyword>
<keyword evidence="2" id="KW-0614">Plasmid</keyword>
<evidence type="ECO:0000259" key="1">
    <source>
        <dbReference type="Pfam" id="PF21841"/>
    </source>
</evidence>
<dbReference type="Pfam" id="PF21841">
    <property type="entry name" value="DUF6900"/>
    <property type="match status" value="1"/>
</dbReference>
<reference evidence="2" key="1">
    <citation type="submission" date="2022-06" db="EMBL/GenBank/DDBJ databases">
        <title>Draft genome sequence of Burkholderia glumae strain GR20004 isolated from rice panicle showing bacterial panicle blight.</title>
        <authorList>
            <person name="Choi S.Y."/>
            <person name="Lee Y.H."/>
        </authorList>
    </citation>
    <scope>NUCLEOTIDE SEQUENCE</scope>
    <source>
        <strain evidence="2">GR20004</strain>
        <plasmid evidence="2">unnamed2</plasmid>
    </source>
</reference>
<sequence>MTKDELDALLERIAREQLGIDTLETRHADSLDFHDCAVWCLRDALKAAFDTGVEHARRPAILSS</sequence>
<dbReference type="RefSeq" id="WP_252836611.1">
    <property type="nucleotide sequence ID" value="NZ_CP099585.1"/>
</dbReference>
<dbReference type="InterPro" id="IPR054195">
    <property type="entry name" value="DUF6900"/>
</dbReference>
<geneLocation type="plasmid" evidence="2 3">
    <name>unnamed2</name>
</geneLocation>
<gene>
    <name evidence="2" type="ORF">NFI99_13410</name>
</gene>
<organism evidence="2 3">
    <name type="scientific">Burkholderia glumae</name>
    <name type="common">Pseudomonas glumae</name>
    <dbReference type="NCBI Taxonomy" id="337"/>
    <lineage>
        <taxon>Bacteria</taxon>
        <taxon>Pseudomonadati</taxon>
        <taxon>Pseudomonadota</taxon>
        <taxon>Betaproteobacteria</taxon>
        <taxon>Burkholderiales</taxon>
        <taxon>Burkholderiaceae</taxon>
        <taxon>Burkholderia</taxon>
    </lineage>
</organism>
<evidence type="ECO:0000313" key="3">
    <source>
        <dbReference type="Proteomes" id="UP001056386"/>
    </source>
</evidence>